<sequence length="145" mass="16649">MKQYEVLKSWSRLYRINLVAGLEQVVEFSSPFISAHLAQTPHSNTLLVWRYVDTCNKENYSLFQDSKNQTFSLDFTSELNIPFKCQQGYFTIVCSCKGIVCLSDDLCGQLRSLVLWNPSIQKFLTLPFPSIKPESPHMSILGLYI</sequence>
<gene>
    <name evidence="1" type="ORF">MTR67_042825</name>
</gene>
<protein>
    <submittedName>
        <fullName evidence="1">Uncharacterized protein</fullName>
    </submittedName>
</protein>
<dbReference type="AlphaFoldDB" id="A0AAF0UP75"/>
<name>A0AAF0UP75_SOLVR</name>
<evidence type="ECO:0000313" key="1">
    <source>
        <dbReference type="EMBL" id="WMV49440.1"/>
    </source>
</evidence>
<keyword evidence="2" id="KW-1185">Reference proteome</keyword>
<reference evidence="1" key="1">
    <citation type="submission" date="2023-08" db="EMBL/GenBank/DDBJ databases">
        <title>A de novo genome assembly of Solanum verrucosum Schlechtendal, a Mexican diploid species geographically isolated from the other diploid A-genome species in potato relatives.</title>
        <authorList>
            <person name="Hosaka K."/>
        </authorList>
    </citation>
    <scope>NUCLEOTIDE SEQUENCE</scope>
    <source>
        <tissue evidence="1">Young leaves</tissue>
    </source>
</reference>
<dbReference type="EMBL" id="CP133621">
    <property type="protein sequence ID" value="WMV49440.1"/>
    <property type="molecule type" value="Genomic_DNA"/>
</dbReference>
<evidence type="ECO:0000313" key="2">
    <source>
        <dbReference type="Proteomes" id="UP001234989"/>
    </source>
</evidence>
<proteinExistence type="predicted"/>
<organism evidence="1 2">
    <name type="scientific">Solanum verrucosum</name>
    <dbReference type="NCBI Taxonomy" id="315347"/>
    <lineage>
        <taxon>Eukaryota</taxon>
        <taxon>Viridiplantae</taxon>
        <taxon>Streptophyta</taxon>
        <taxon>Embryophyta</taxon>
        <taxon>Tracheophyta</taxon>
        <taxon>Spermatophyta</taxon>
        <taxon>Magnoliopsida</taxon>
        <taxon>eudicotyledons</taxon>
        <taxon>Gunneridae</taxon>
        <taxon>Pentapetalae</taxon>
        <taxon>asterids</taxon>
        <taxon>lamiids</taxon>
        <taxon>Solanales</taxon>
        <taxon>Solanaceae</taxon>
        <taxon>Solanoideae</taxon>
        <taxon>Solaneae</taxon>
        <taxon>Solanum</taxon>
    </lineage>
</organism>
<dbReference type="Proteomes" id="UP001234989">
    <property type="component" value="Chromosome 10"/>
</dbReference>
<accession>A0AAF0UP75</accession>